<sequence>METTPSAGGPSTSTSATHGPATAANSSSTTRRRSAPSARQKPAQKGLPKGINYKLLRALKPGKQRQAYLNRLRKRHGVVIPQKRTETVLKTPVVHRPWLPVDTNEPFTATSQPATTKTDVSHDSAKRRRKVLKEKEHEGLNTGNECQGLVNNFREKQGLEVKPMSPVLTNFVWPSGMSRRKLEPLSHPRCGCSGSEACASCTRCVELHCVCGLTGRRRRALCQESRACSCTLIDPTKRCKLCYGCRQTHGFSHCRCVLHQRMLWIKRHPELGVTLTEEEEKAVCSCFLLAHRYGGAAVTKEKEEDARKENERVRLIKRAAGFPSSDNIYRSKKVMTFLGDEGLESEYDDGVDDGPGLEKLPPSSSGVIPRTMTARMLGAEYHPASYHPLFRSEGCSLLESTEPRNGRVRCRTAPAAEEICRGLENYVFELGRNAAMPSDAFAREILYGFNWQLFQREHLYSCSKTVDPVAAHVDKEAMLKDKVARLILREFVSLQPQDFDVKDHNCDLLTWIRSAVAIPPSVMTGTATCQSSVEKEDDQHSEEASSRSDSCQDPEVGEAIGTPRIRMSVRANPVHGHPSYKLIYATTLHDGHRVETSVGGIDSKVKANATISQLAKVLRRQEQRSTGMLQDPLLVPRPPPVLQPPPCKDEEDPYSSMFEHVWKHFNEYAFREWQASTDINYSSMLPDRQGSDPVAVHEDRNDRVFFIPHQLRAFSFGTMVLVARRP</sequence>
<dbReference type="InParanoid" id="M4B9B1"/>
<evidence type="ECO:0000256" key="1">
    <source>
        <dbReference type="SAM" id="MobiDB-lite"/>
    </source>
</evidence>
<dbReference type="HOGENOM" id="CLU_023072_0_0_1"/>
<proteinExistence type="predicted"/>
<feature type="region of interest" description="Disordered" evidence="1">
    <location>
        <begin position="104"/>
        <end position="126"/>
    </location>
</feature>
<feature type="region of interest" description="Disordered" evidence="1">
    <location>
        <begin position="527"/>
        <end position="561"/>
    </location>
</feature>
<accession>M4B9B1</accession>
<evidence type="ECO:0000313" key="2">
    <source>
        <dbReference type="EnsemblProtists" id="HpaP802870"/>
    </source>
</evidence>
<feature type="region of interest" description="Disordered" evidence="1">
    <location>
        <begin position="1"/>
        <end position="51"/>
    </location>
</feature>
<dbReference type="eggNOG" id="ENOG502S6QP">
    <property type="taxonomic scope" value="Eukaryota"/>
</dbReference>
<feature type="compositionally biased region" description="Basic and acidic residues" evidence="1">
    <location>
        <begin position="533"/>
        <end position="546"/>
    </location>
</feature>
<evidence type="ECO:0000313" key="3">
    <source>
        <dbReference type="Proteomes" id="UP000011713"/>
    </source>
</evidence>
<protein>
    <submittedName>
        <fullName evidence="2">Uncharacterized protein</fullName>
    </submittedName>
</protein>
<reference evidence="3" key="1">
    <citation type="journal article" date="2010" name="Science">
        <title>Signatures of adaptation to obligate biotrophy in the Hyaloperonospora arabidopsidis genome.</title>
        <authorList>
            <person name="Baxter L."/>
            <person name="Tripathy S."/>
            <person name="Ishaque N."/>
            <person name="Boot N."/>
            <person name="Cabral A."/>
            <person name="Kemen E."/>
            <person name="Thines M."/>
            <person name="Ah-Fong A."/>
            <person name="Anderson R."/>
            <person name="Badejoko W."/>
            <person name="Bittner-Eddy P."/>
            <person name="Boore J.L."/>
            <person name="Chibucos M.C."/>
            <person name="Coates M."/>
            <person name="Dehal P."/>
            <person name="Delehaunty K."/>
            <person name="Dong S."/>
            <person name="Downton P."/>
            <person name="Dumas B."/>
            <person name="Fabro G."/>
            <person name="Fronick C."/>
            <person name="Fuerstenberg S.I."/>
            <person name="Fulton L."/>
            <person name="Gaulin E."/>
            <person name="Govers F."/>
            <person name="Hughes L."/>
            <person name="Humphray S."/>
            <person name="Jiang R.H."/>
            <person name="Judelson H."/>
            <person name="Kamoun S."/>
            <person name="Kyung K."/>
            <person name="Meijer H."/>
            <person name="Minx P."/>
            <person name="Morris P."/>
            <person name="Nelson J."/>
            <person name="Phuntumart V."/>
            <person name="Qutob D."/>
            <person name="Rehmany A."/>
            <person name="Rougon-Cardoso A."/>
            <person name="Ryden P."/>
            <person name="Torto-Alalibo T."/>
            <person name="Studholme D."/>
            <person name="Wang Y."/>
            <person name="Win J."/>
            <person name="Wood J."/>
            <person name="Clifton S.W."/>
            <person name="Rogers J."/>
            <person name="Van den Ackerveken G."/>
            <person name="Jones J.D."/>
            <person name="McDowell J.M."/>
            <person name="Beynon J."/>
            <person name="Tyler B.M."/>
        </authorList>
    </citation>
    <scope>NUCLEOTIDE SEQUENCE [LARGE SCALE GENOMIC DNA]</scope>
    <source>
        <strain evidence="3">Emoy2</strain>
    </source>
</reference>
<keyword evidence="3" id="KW-1185">Reference proteome</keyword>
<organism evidence="2 3">
    <name type="scientific">Hyaloperonospora arabidopsidis (strain Emoy2)</name>
    <name type="common">Downy mildew agent</name>
    <name type="synonym">Peronospora arabidopsidis</name>
    <dbReference type="NCBI Taxonomy" id="559515"/>
    <lineage>
        <taxon>Eukaryota</taxon>
        <taxon>Sar</taxon>
        <taxon>Stramenopiles</taxon>
        <taxon>Oomycota</taxon>
        <taxon>Peronosporomycetes</taxon>
        <taxon>Peronosporales</taxon>
        <taxon>Peronosporaceae</taxon>
        <taxon>Hyaloperonospora</taxon>
    </lineage>
</organism>
<dbReference type="Proteomes" id="UP000011713">
    <property type="component" value="Unassembled WGS sequence"/>
</dbReference>
<dbReference type="AlphaFoldDB" id="M4B9B1"/>
<dbReference type="EnsemblProtists" id="HpaT802870">
    <property type="protein sequence ID" value="HpaP802870"/>
    <property type="gene ID" value="HpaG802870"/>
</dbReference>
<dbReference type="VEuPathDB" id="FungiDB:HpaG802870"/>
<reference evidence="2" key="2">
    <citation type="submission" date="2015-06" db="UniProtKB">
        <authorList>
            <consortium name="EnsemblProtists"/>
        </authorList>
    </citation>
    <scope>IDENTIFICATION</scope>
    <source>
        <strain evidence="2">Emoy2</strain>
    </source>
</reference>
<dbReference type="EMBL" id="JH598009">
    <property type="status" value="NOT_ANNOTATED_CDS"/>
    <property type="molecule type" value="Genomic_DNA"/>
</dbReference>
<feature type="compositionally biased region" description="Polar residues" evidence="1">
    <location>
        <begin position="105"/>
        <end position="118"/>
    </location>
</feature>
<name>M4B9B1_HYAAE</name>
<feature type="compositionally biased region" description="Low complexity" evidence="1">
    <location>
        <begin position="1"/>
        <end position="39"/>
    </location>
</feature>